<evidence type="ECO:0000313" key="5">
    <source>
        <dbReference type="Proteomes" id="UP000182412"/>
    </source>
</evidence>
<reference evidence="4 5" key="1">
    <citation type="submission" date="2016-10" db="EMBL/GenBank/DDBJ databases">
        <authorList>
            <person name="de Groot N.N."/>
        </authorList>
    </citation>
    <scope>NUCLEOTIDE SEQUENCE [LARGE SCALE GENOMIC DNA]</scope>
    <source>
        <strain evidence="4 5">S137</strain>
    </source>
</reference>
<dbReference type="PROSITE" id="PS51257">
    <property type="entry name" value="PROKAR_LIPOPROTEIN"/>
    <property type="match status" value="1"/>
</dbReference>
<evidence type="ECO:0000256" key="1">
    <source>
        <dbReference type="ARBA" id="ARBA00004613"/>
    </source>
</evidence>
<dbReference type="OrthoDB" id="9778320at2"/>
<evidence type="ECO:0000313" key="4">
    <source>
        <dbReference type="EMBL" id="SDO78755.1"/>
    </source>
</evidence>
<dbReference type="EMBL" id="FNJQ01000001">
    <property type="protein sequence ID" value="SDO78755.1"/>
    <property type="molecule type" value="Genomic_DNA"/>
</dbReference>
<dbReference type="GO" id="GO:0005576">
    <property type="term" value="C:extracellular region"/>
    <property type="evidence" value="ECO:0007669"/>
    <property type="project" value="UniProtKB-SubCell"/>
</dbReference>
<dbReference type="GO" id="GO:0016810">
    <property type="term" value="F:hydrolase activity, acting on carbon-nitrogen (but not peptide) bonds"/>
    <property type="evidence" value="ECO:0007669"/>
    <property type="project" value="InterPro"/>
</dbReference>
<evidence type="ECO:0000259" key="3">
    <source>
        <dbReference type="PROSITE" id="PS51677"/>
    </source>
</evidence>
<protein>
    <submittedName>
        <fullName evidence="4">Peptidoglycan/xylan/chitin deacetylase, PgdA/CDA1 family</fullName>
    </submittedName>
</protein>
<sequence length="281" mass="32373">MTIWIKRLLLLLATVVLAVLAACFYLLHSADQSVPVLNYHQINDRDENALTVHTDQFEAQMKYLAEEGYHVITPEEMINAWENNEKLPEKPVIITFDDGYADNYRNAFPILQKYNLKATIFLISDYVSTYPNYLTWTQISEMQDSGLIDFESHTLSHEQLDSTSPEDTWNQLDGSKKALEWHLQKEINFLAYPCGSYDEELQQLVKKAGYKGAFTVNYGLADKGENHYILDRVPIFGCTNHTLMRFKLRLQYTPIFAPLAKLNRKLLAGGHNFLARFIPTP</sequence>
<name>A0A1H0MEM6_SELRU</name>
<keyword evidence="2" id="KW-0732">Signal</keyword>
<dbReference type="PROSITE" id="PS51677">
    <property type="entry name" value="NODB"/>
    <property type="match status" value="1"/>
</dbReference>
<dbReference type="InterPro" id="IPR051398">
    <property type="entry name" value="Polysacch_Deacetylase"/>
</dbReference>
<dbReference type="Gene3D" id="3.20.20.370">
    <property type="entry name" value="Glycoside hydrolase/deacetylase"/>
    <property type="match status" value="1"/>
</dbReference>
<accession>A0A1H0MEM6</accession>
<organism evidence="4 5">
    <name type="scientific">Selenomonas ruminantium</name>
    <dbReference type="NCBI Taxonomy" id="971"/>
    <lineage>
        <taxon>Bacteria</taxon>
        <taxon>Bacillati</taxon>
        <taxon>Bacillota</taxon>
        <taxon>Negativicutes</taxon>
        <taxon>Selenomonadales</taxon>
        <taxon>Selenomonadaceae</taxon>
        <taxon>Selenomonas</taxon>
    </lineage>
</organism>
<dbReference type="GO" id="GO:0005975">
    <property type="term" value="P:carbohydrate metabolic process"/>
    <property type="evidence" value="ECO:0007669"/>
    <property type="project" value="InterPro"/>
</dbReference>
<feature type="domain" description="NodB homology" evidence="3">
    <location>
        <begin position="90"/>
        <end position="281"/>
    </location>
</feature>
<dbReference type="PANTHER" id="PTHR34216:SF3">
    <property type="entry name" value="POLY-BETA-1,6-N-ACETYL-D-GLUCOSAMINE N-DEACETYLASE"/>
    <property type="match status" value="1"/>
</dbReference>
<comment type="subcellular location">
    <subcellularLocation>
        <location evidence="1">Secreted</location>
    </subcellularLocation>
</comment>
<dbReference type="InterPro" id="IPR002509">
    <property type="entry name" value="NODB_dom"/>
</dbReference>
<dbReference type="AlphaFoldDB" id="A0A1H0MEM6"/>
<proteinExistence type="predicted"/>
<dbReference type="RefSeq" id="WP_074570734.1">
    <property type="nucleotide sequence ID" value="NZ_FNJQ01000001.1"/>
</dbReference>
<gene>
    <name evidence="4" type="ORF">SAMN05216366_101135</name>
</gene>
<dbReference type="Proteomes" id="UP000182412">
    <property type="component" value="Unassembled WGS sequence"/>
</dbReference>
<dbReference type="Pfam" id="PF01522">
    <property type="entry name" value="Polysacc_deac_1"/>
    <property type="match status" value="1"/>
</dbReference>
<dbReference type="SUPFAM" id="SSF88713">
    <property type="entry name" value="Glycoside hydrolase/deacetylase"/>
    <property type="match status" value="1"/>
</dbReference>
<dbReference type="CDD" id="cd10918">
    <property type="entry name" value="CE4_NodB_like_5s_6s"/>
    <property type="match status" value="1"/>
</dbReference>
<evidence type="ECO:0000256" key="2">
    <source>
        <dbReference type="ARBA" id="ARBA00022729"/>
    </source>
</evidence>
<dbReference type="InterPro" id="IPR011330">
    <property type="entry name" value="Glyco_hydro/deAcase_b/a-brl"/>
</dbReference>
<dbReference type="PANTHER" id="PTHR34216">
    <property type="match status" value="1"/>
</dbReference>